<accession>A0A7Y8RQ45</accession>
<keyword evidence="3" id="KW-0732">Signal</keyword>
<dbReference type="Gene3D" id="2.70.50.50">
    <property type="entry name" value="chitin-binding protein cbp21"/>
    <property type="match status" value="1"/>
</dbReference>
<dbReference type="InterPro" id="IPR051024">
    <property type="entry name" value="GlcNAc_Chitin_IntDeg"/>
</dbReference>
<dbReference type="Pfam" id="PF18416">
    <property type="entry name" value="GbpA_2"/>
    <property type="match status" value="1"/>
</dbReference>
<dbReference type="PANTHER" id="PTHR34823">
    <property type="entry name" value="GLCNAC-BINDING PROTEIN A"/>
    <property type="match status" value="1"/>
</dbReference>
<dbReference type="GO" id="GO:0005975">
    <property type="term" value="P:carbohydrate metabolic process"/>
    <property type="evidence" value="ECO:0007669"/>
    <property type="project" value="InterPro"/>
</dbReference>
<evidence type="ECO:0000256" key="3">
    <source>
        <dbReference type="ARBA" id="ARBA00022729"/>
    </source>
</evidence>
<evidence type="ECO:0000259" key="4">
    <source>
        <dbReference type="SMART" id="SM00495"/>
    </source>
</evidence>
<dbReference type="RefSeq" id="WP_179029900.1">
    <property type="nucleotide sequence ID" value="NZ_JABUHS010000179.1"/>
</dbReference>
<organism evidence="5 6">
    <name type="scientific">Pseudomonas allii</name>
    <dbReference type="NCBI Taxonomy" id="2740531"/>
    <lineage>
        <taxon>Bacteria</taxon>
        <taxon>Pseudomonadati</taxon>
        <taxon>Pseudomonadota</taxon>
        <taxon>Gammaproteobacteria</taxon>
        <taxon>Pseudomonadales</taxon>
        <taxon>Pseudomonadaceae</taxon>
        <taxon>Pseudomonas</taxon>
    </lineage>
</organism>
<dbReference type="SUPFAM" id="SSF81296">
    <property type="entry name" value="E set domains"/>
    <property type="match status" value="1"/>
</dbReference>
<dbReference type="InterPro" id="IPR004302">
    <property type="entry name" value="Cellulose/chitin-bd_N"/>
</dbReference>
<dbReference type="GO" id="GO:0004497">
    <property type="term" value="F:monooxygenase activity"/>
    <property type="evidence" value="ECO:0007669"/>
    <property type="project" value="UniProtKB-KW"/>
</dbReference>
<dbReference type="PANTHER" id="PTHR34823:SF1">
    <property type="entry name" value="CHITIN-BINDING TYPE-4 DOMAIN-CONTAINING PROTEIN"/>
    <property type="match status" value="1"/>
</dbReference>
<dbReference type="Proteomes" id="UP000543908">
    <property type="component" value="Unassembled WGS sequence"/>
</dbReference>
<keyword evidence="2" id="KW-0147">Chitin-binding</keyword>
<keyword evidence="5" id="KW-0560">Oxidoreductase</keyword>
<dbReference type="CDD" id="cd21177">
    <property type="entry name" value="LPMO_AA10"/>
    <property type="match status" value="1"/>
</dbReference>
<evidence type="ECO:0000256" key="1">
    <source>
        <dbReference type="ARBA" id="ARBA00022525"/>
    </source>
</evidence>
<dbReference type="SMART" id="SM00495">
    <property type="entry name" value="ChtBD3"/>
    <property type="match status" value="1"/>
</dbReference>
<dbReference type="Gene3D" id="2.60.40.10">
    <property type="entry name" value="Immunoglobulins"/>
    <property type="match status" value="1"/>
</dbReference>
<reference evidence="5 6" key="1">
    <citation type="submission" date="2020-05" db="EMBL/GenBank/DDBJ databases">
        <title>Onion-isolated Pseudomonas sp.</title>
        <authorList>
            <person name="Fujikawa T."/>
            <person name="Sawada H."/>
        </authorList>
    </citation>
    <scope>NUCLEOTIDE SEQUENCE [LARGE SCALE GENOMIC DNA]</scope>
    <source>
        <strain evidence="5 6">MAFF 301512</strain>
    </source>
</reference>
<protein>
    <submittedName>
        <fullName evidence="5">Lytic polysaccharide monooxygenase</fullName>
    </submittedName>
</protein>
<dbReference type="EMBL" id="JABUHS010000179">
    <property type="protein sequence ID" value="NWN63134.1"/>
    <property type="molecule type" value="Genomic_DNA"/>
</dbReference>
<dbReference type="Pfam" id="PF03067">
    <property type="entry name" value="LPMO_10"/>
    <property type="match status" value="1"/>
</dbReference>
<keyword evidence="1" id="KW-0964">Secreted</keyword>
<evidence type="ECO:0000313" key="6">
    <source>
        <dbReference type="Proteomes" id="UP000543908"/>
    </source>
</evidence>
<dbReference type="InterPro" id="IPR013783">
    <property type="entry name" value="Ig-like_fold"/>
</dbReference>
<sequence>MRTLMRYAKYLTLCLLAAIVSVPVVSWGHGFIGSPIDRQSNCKSTGGHWSGYINDDGCRTAAAIHQTDAEKAYPTDQFHEFSINTDSATTPIDQILNELKPNKLCSVNDERKASMSVPTSDWTKTPLTSGSTINVELFMTAIHVPSRAFVFITKPGFNSATTPVSSGDLVPLGGMHTITSSDVKQPPAGTVPKGLWASGLVTLPTAIPNGLNGPAVIVTVWARDDDKGETFVMCSDVTFGGGQIPVKRHLIGPFVDPATQTAKPGDEIRHRVINKGVDVSDKKVTLTTHNLAPGQWSLELKKLITNSDVEIGEEQNGSVVFNTVDPLRNHVFYKEEGAMQNMTVIDGGGENPGTNPTAPVANFQGPTEAVEGDTVTFDGGSSIGYNGPLTYRWATNANAGASPTNDQRTFSFKVRPYVAGNPQQNQIVKLGVYDVQNRKNDQKEIAFVIKKAGDDGDFPQWILNGGYKSGSQVSNLGVKYRCKQGPAGAWCGQNENEPGKPGSSFWQRAWDVVP</sequence>
<keyword evidence="5" id="KW-0503">Monooxygenase</keyword>
<evidence type="ECO:0000256" key="2">
    <source>
        <dbReference type="ARBA" id="ARBA00022669"/>
    </source>
</evidence>
<dbReference type="InterPro" id="IPR041029">
    <property type="entry name" value="GbpA_2"/>
</dbReference>
<dbReference type="GO" id="GO:0004553">
    <property type="term" value="F:hydrolase activity, hydrolyzing O-glycosyl compounds"/>
    <property type="evidence" value="ECO:0007669"/>
    <property type="project" value="InterPro"/>
</dbReference>
<dbReference type="GO" id="GO:0005576">
    <property type="term" value="C:extracellular region"/>
    <property type="evidence" value="ECO:0007669"/>
    <property type="project" value="InterPro"/>
</dbReference>
<feature type="domain" description="Chitin-binding type-3" evidence="4">
    <location>
        <begin position="458"/>
        <end position="509"/>
    </location>
</feature>
<dbReference type="GO" id="GO:0008061">
    <property type="term" value="F:chitin binding"/>
    <property type="evidence" value="ECO:0007669"/>
    <property type="project" value="UniProtKB-KW"/>
</dbReference>
<name>A0A7Y8RQ45_9PSED</name>
<proteinExistence type="predicted"/>
<dbReference type="GO" id="GO:0030246">
    <property type="term" value="F:carbohydrate binding"/>
    <property type="evidence" value="ECO:0007669"/>
    <property type="project" value="InterPro"/>
</dbReference>
<gene>
    <name evidence="5" type="ORF">HT123_19450</name>
</gene>
<comment type="caution">
    <text evidence="5">The sequence shown here is derived from an EMBL/GenBank/DDBJ whole genome shotgun (WGS) entry which is preliminary data.</text>
</comment>
<dbReference type="InterPro" id="IPR014756">
    <property type="entry name" value="Ig_E-set"/>
</dbReference>
<dbReference type="AlphaFoldDB" id="A0A7Y8RQ45"/>
<evidence type="ECO:0000313" key="5">
    <source>
        <dbReference type="EMBL" id="NWN63134.1"/>
    </source>
</evidence>
<dbReference type="InterPro" id="IPR003610">
    <property type="entry name" value="CBM5/12"/>
</dbReference>